<dbReference type="EMBL" id="CP060696">
    <property type="protein sequence ID" value="QNO16825.1"/>
    <property type="molecule type" value="Genomic_DNA"/>
</dbReference>
<protein>
    <submittedName>
        <fullName evidence="1">Uncharacterized protein</fullName>
    </submittedName>
</protein>
<organism evidence="1 2">
    <name type="scientific">Caproicibacterium amylolyticum</name>
    <dbReference type="NCBI Taxonomy" id="2766537"/>
    <lineage>
        <taxon>Bacteria</taxon>
        <taxon>Bacillati</taxon>
        <taxon>Bacillota</taxon>
        <taxon>Clostridia</taxon>
        <taxon>Eubacteriales</taxon>
        <taxon>Oscillospiraceae</taxon>
        <taxon>Caproicibacterium</taxon>
    </lineage>
</organism>
<dbReference type="RefSeq" id="WP_212505892.1">
    <property type="nucleotide sequence ID" value="NZ_CP060696.1"/>
</dbReference>
<proteinExistence type="predicted"/>
<name>A0A7G9WDR3_9FIRM</name>
<accession>A0A7G9WDR3</accession>
<evidence type="ECO:0000313" key="1">
    <source>
        <dbReference type="EMBL" id="QNO16825.1"/>
    </source>
</evidence>
<keyword evidence="2" id="KW-1185">Reference proteome</keyword>
<dbReference type="NCBIfam" id="NF047423">
    <property type="entry name" value="BOW99_gp33_fam"/>
    <property type="match status" value="1"/>
</dbReference>
<dbReference type="Proteomes" id="UP000516046">
    <property type="component" value="Chromosome"/>
</dbReference>
<dbReference type="AlphaFoldDB" id="A0A7G9WDR3"/>
<sequence length="66" mass="7602">MKKQKEPFHPKVIHTMADGSVRDSVDGYYVPVNETTKVAYQLLVTMARRYCEDSAKEQPDETVKKI</sequence>
<gene>
    <name evidence="1" type="ORF">H6X83_07510</name>
</gene>
<dbReference type="InterPro" id="IPR059211">
    <property type="entry name" value="BOW99_gp33-like"/>
</dbReference>
<reference evidence="1 2" key="1">
    <citation type="submission" date="2020-08" db="EMBL/GenBank/DDBJ databases">
        <authorList>
            <person name="Ren C."/>
            <person name="Gu Y."/>
            <person name="Xu Y."/>
        </authorList>
    </citation>
    <scope>NUCLEOTIDE SEQUENCE [LARGE SCALE GENOMIC DNA]</scope>
    <source>
        <strain evidence="1 2">LBM18003</strain>
    </source>
</reference>
<dbReference type="KEGG" id="caml:H6X83_07510"/>
<evidence type="ECO:0000313" key="2">
    <source>
        <dbReference type="Proteomes" id="UP000516046"/>
    </source>
</evidence>